<dbReference type="EMBL" id="UINC01228726">
    <property type="protein sequence ID" value="SVE60154.1"/>
    <property type="molecule type" value="Genomic_DNA"/>
</dbReference>
<feature type="transmembrane region" description="Helical" evidence="1">
    <location>
        <begin position="79"/>
        <end position="99"/>
    </location>
</feature>
<protein>
    <submittedName>
        <fullName evidence="2">Uncharacterized protein</fullName>
    </submittedName>
</protein>
<keyword evidence="1" id="KW-1133">Transmembrane helix</keyword>
<feature type="non-terminal residue" evidence="2">
    <location>
        <position position="1"/>
    </location>
</feature>
<name>A0A383EU91_9ZZZZ</name>
<keyword evidence="1" id="KW-0812">Transmembrane</keyword>
<feature type="transmembrane region" description="Helical" evidence="1">
    <location>
        <begin position="55"/>
        <end position="72"/>
    </location>
</feature>
<feature type="transmembrane region" description="Helical" evidence="1">
    <location>
        <begin position="105"/>
        <end position="122"/>
    </location>
</feature>
<dbReference type="AlphaFoldDB" id="A0A383EU91"/>
<organism evidence="2">
    <name type="scientific">marine metagenome</name>
    <dbReference type="NCBI Taxonomy" id="408172"/>
    <lineage>
        <taxon>unclassified sequences</taxon>
        <taxon>metagenomes</taxon>
        <taxon>ecological metagenomes</taxon>
    </lineage>
</organism>
<proteinExistence type="predicted"/>
<sequence length="134" mass="14876">VSLVYVNLGFLVGSLHGDNVGESWVKSGVFSDFTNLRFQEADGNSATFLSIPDPVFSAVWALALIAVGIWGVHENRRFVVNTAAVFGSILFYTKFFEYYSITDSLAWMFVGIFSIVIALGFWKYNRLATRPAST</sequence>
<evidence type="ECO:0000313" key="2">
    <source>
        <dbReference type="EMBL" id="SVE60154.1"/>
    </source>
</evidence>
<reference evidence="2" key="1">
    <citation type="submission" date="2018-05" db="EMBL/GenBank/DDBJ databases">
        <authorList>
            <person name="Lanie J.A."/>
            <person name="Ng W.-L."/>
            <person name="Kazmierczak K.M."/>
            <person name="Andrzejewski T.M."/>
            <person name="Davidsen T.M."/>
            <person name="Wayne K.J."/>
            <person name="Tettelin H."/>
            <person name="Glass J.I."/>
            <person name="Rusch D."/>
            <person name="Podicherti R."/>
            <person name="Tsui H.-C.T."/>
            <person name="Winkler M.E."/>
        </authorList>
    </citation>
    <scope>NUCLEOTIDE SEQUENCE</scope>
</reference>
<keyword evidence="1" id="KW-0472">Membrane</keyword>
<gene>
    <name evidence="2" type="ORF">METZ01_LOCUS513008</name>
</gene>
<accession>A0A383EU91</accession>
<feature type="non-terminal residue" evidence="2">
    <location>
        <position position="134"/>
    </location>
</feature>
<evidence type="ECO:0000256" key="1">
    <source>
        <dbReference type="SAM" id="Phobius"/>
    </source>
</evidence>